<comment type="subcellular location">
    <subcellularLocation>
        <location evidence="1">Endoplasmic reticulum membrane</location>
        <topology evidence="1">Multi-pass membrane protein</topology>
    </subcellularLocation>
</comment>
<evidence type="ECO:0000313" key="3">
    <source>
        <dbReference type="Proteomes" id="UP000030655"/>
    </source>
</evidence>
<sequence length="211" mass="24232">MDQFKKIPKGTLILISCTILIPLILTLSPEISKFCTVRLNWKLPVSLVVSLFRASLDLNFLINTLIRFQTLNYIESAGISEVELIFYTLFGCPMFLLGWYLEGIHSFNGSLGMMYVYYLSKLNSYFNVFGFVVKSEYLPFVSFGIEFLTSGGRSKSYYGIINGALYFLLKSRGFGVPNWFNTYYNKLKLNMKNAFKPNRSVRLGSVRKKNK</sequence>
<evidence type="ECO:0000313" key="2">
    <source>
        <dbReference type="EMBL" id="KCZ82145.1"/>
    </source>
</evidence>
<keyword evidence="1" id="KW-0256">Endoplasmic reticulum</keyword>
<keyword evidence="1" id="KW-0812">Transmembrane</keyword>
<dbReference type="HOGENOM" id="CLU_113358_0_0_1"/>
<feature type="transmembrane region" description="Helical" evidence="1">
    <location>
        <begin position="84"/>
        <end position="101"/>
    </location>
</feature>
<organism evidence="2 3">
    <name type="scientific">Anncaliia algerae PRA339</name>
    <dbReference type="NCBI Taxonomy" id="1288291"/>
    <lineage>
        <taxon>Eukaryota</taxon>
        <taxon>Fungi</taxon>
        <taxon>Fungi incertae sedis</taxon>
        <taxon>Microsporidia</taxon>
        <taxon>Tubulinosematoidea</taxon>
        <taxon>Tubulinosematidae</taxon>
        <taxon>Anncaliia</taxon>
    </lineage>
</organism>
<feature type="transmembrane region" description="Helical" evidence="1">
    <location>
        <begin position="113"/>
        <end position="133"/>
    </location>
</feature>
<keyword evidence="1" id="KW-0472">Membrane</keyword>
<dbReference type="VEuPathDB" id="MicrosporidiaDB:H312_00422"/>
<feature type="transmembrane region" description="Helical" evidence="1">
    <location>
        <begin position="43"/>
        <end position="63"/>
    </location>
</feature>
<reference evidence="2 3" key="2">
    <citation type="submission" date="2014-03" db="EMBL/GenBank/DDBJ databases">
        <title>The Genome Sequence of Anncaliia algerae insect isolate PRA339.</title>
        <authorList>
            <consortium name="The Broad Institute Genome Sequencing Platform"/>
            <consortium name="The Broad Institute Genome Sequencing Center for Infectious Disease"/>
            <person name="Cuomo C."/>
            <person name="Becnel J."/>
            <person name="Sanscrainte N."/>
            <person name="Walker B."/>
            <person name="Young S.K."/>
            <person name="Zeng Q."/>
            <person name="Gargeya S."/>
            <person name="Fitzgerald M."/>
            <person name="Haas B."/>
            <person name="Abouelleil A."/>
            <person name="Alvarado L."/>
            <person name="Arachchi H.M."/>
            <person name="Berlin A.M."/>
            <person name="Chapman S.B."/>
            <person name="Dewar J."/>
            <person name="Goldberg J."/>
            <person name="Griggs A."/>
            <person name="Gujja S."/>
            <person name="Hansen M."/>
            <person name="Howarth C."/>
            <person name="Imamovic A."/>
            <person name="Larimer J."/>
            <person name="McCowan C."/>
            <person name="Murphy C."/>
            <person name="Neiman D."/>
            <person name="Pearson M."/>
            <person name="Priest M."/>
            <person name="Roberts A."/>
            <person name="Saif S."/>
            <person name="Shea T."/>
            <person name="Sisk P."/>
            <person name="Sykes S."/>
            <person name="Wortman J."/>
            <person name="Nusbaum C."/>
            <person name="Birren B."/>
        </authorList>
    </citation>
    <scope>NUCLEOTIDE SEQUENCE [LARGE SCALE GENOMIC DNA]</scope>
    <source>
        <strain evidence="2 3">PRA339</strain>
    </source>
</reference>
<dbReference type="GO" id="GO:0005789">
    <property type="term" value="C:endoplasmic reticulum membrane"/>
    <property type="evidence" value="ECO:0007669"/>
    <property type="project" value="UniProtKB-SubCell"/>
</dbReference>
<dbReference type="OrthoDB" id="2188921at2759"/>
<name>A0A059F4N5_9MICR</name>
<dbReference type="AlphaFoldDB" id="A0A059F4N5"/>
<reference evidence="3" key="1">
    <citation type="submission" date="2013-02" db="EMBL/GenBank/DDBJ databases">
        <authorList>
            <consortium name="The Broad Institute Genome Sequencing Platform"/>
            <person name="Cuomo C."/>
            <person name="Becnel J."/>
            <person name="Sanscrainte N."/>
            <person name="Walker B."/>
            <person name="Young S.K."/>
            <person name="Zeng Q."/>
            <person name="Gargeya S."/>
            <person name="Fitzgerald M."/>
            <person name="Haas B."/>
            <person name="Abouelleil A."/>
            <person name="Alvarado L."/>
            <person name="Arachchi H.M."/>
            <person name="Berlin A.M."/>
            <person name="Chapman S.B."/>
            <person name="Dewar J."/>
            <person name="Goldberg J."/>
            <person name="Griggs A."/>
            <person name="Gujja S."/>
            <person name="Hansen M."/>
            <person name="Howarth C."/>
            <person name="Imamovic A."/>
            <person name="Larimer J."/>
            <person name="McCowan C."/>
            <person name="Murphy C."/>
            <person name="Neiman D."/>
            <person name="Pearson M."/>
            <person name="Priest M."/>
            <person name="Roberts A."/>
            <person name="Saif S."/>
            <person name="Shea T."/>
            <person name="Sisk P."/>
            <person name="Sykes S."/>
            <person name="Wortman J."/>
            <person name="Nusbaum C."/>
            <person name="Birren B."/>
        </authorList>
    </citation>
    <scope>NUCLEOTIDE SEQUENCE [LARGE SCALE GENOMIC DNA]</scope>
    <source>
        <strain evidence="3">PRA339</strain>
    </source>
</reference>
<dbReference type="Proteomes" id="UP000030655">
    <property type="component" value="Unassembled WGS sequence"/>
</dbReference>
<comment type="function">
    <text evidence="1">May be involved in the degradation of misfolded endoplasmic reticulum (ER) luminal proteins.</text>
</comment>
<keyword evidence="3" id="KW-1185">Reference proteome</keyword>
<protein>
    <recommendedName>
        <fullName evidence="1">Derlin</fullName>
    </recommendedName>
</protein>
<comment type="similarity">
    <text evidence="1">Belongs to the derlin family.</text>
</comment>
<keyword evidence="1" id="KW-1133">Transmembrane helix</keyword>
<dbReference type="EMBL" id="KK365132">
    <property type="protein sequence ID" value="KCZ82145.1"/>
    <property type="molecule type" value="Genomic_DNA"/>
</dbReference>
<dbReference type="InterPro" id="IPR007599">
    <property type="entry name" value="DER1"/>
</dbReference>
<proteinExistence type="inferred from homology"/>
<evidence type="ECO:0000256" key="1">
    <source>
        <dbReference type="RuleBase" id="RU363059"/>
    </source>
</evidence>
<gene>
    <name evidence="2" type="ORF">H312_00422</name>
</gene>
<dbReference type="Pfam" id="PF04511">
    <property type="entry name" value="DER1"/>
    <property type="match status" value="1"/>
</dbReference>
<accession>A0A059F4N5</accession>
<feature type="transmembrane region" description="Helical" evidence="1">
    <location>
        <begin position="12"/>
        <end position="31"/>
    </location>
</feature>